<protein>
    <submittedName>
        <fullName evidence="2">Uncharacterized protein</fullName>
    </submittedName>
</protein>
<proteinExistence type="predicted"/>
<evidence type="ECO:0000313" key="2">
    <source>
        <dbReference type="EMBL" id="CAF3830741.1"/>
    </source>
</evidence>
<dbReference type="AlphaFoldDB" id="A0A819D6Y8"/>
<name>A0A819D6Y8_9BILA</name>
<reference evidence="2" key="1">
    <citation type="submission" date="2021-02" db="EMBL/GenBank/DDBJ databases">
        <authorList>
            <person name="Nowell W R."/>
        </authorList>
    </citation>
    <scope>NUCLEOTIDE SEQUENCE</scope>
</reference>
<dbReference type="Proteomes" id="UP000663842">
    <property type="component" value="Unassembled WGS sequence"/>
</dbReference>
<sequence length="310" mass="35053">MGQSSSMSSDSSASSMQDLDTNMSSSSTSSSSYIPYTAGRTTAALVPSSTLPGVDVIDLLHLHLIFSNNSIRMNNEDLQHLTERREFVKDMKLFQKFLQIAKVNVNEAMEQLFLQLPDEYLERAGEYYSIFLDIHHQTQRDAYVSGQLRDQFTWPTSFPDCTPALRQFVDRWIQEELPRQSQAKCLILIGPANTGTTSFAKSIPGLNNYFSGTWSSDHFNSYARRGYPDKKLLFTQSGLVDTVYNRGYPTKINVCQPAIVLLNPGSSEGSLSQITSTNESQGIDDDFWSLHAYIYRLGKYSNDIQFHWNI</sequence>
<gene>
    <name evidence="2" type="ORF">UXM345_LOCUS6584</name>
</gene>
<organism evidence="2 3">
    <name type="scientific">Rotaria magnacalcarata</name>
    <dbReference type="NCBI Taxonomy" id="392030"/>
    <lineage>
        <taxon>Eukaryota</taxon>
        <taxon>Metazoa</taxon>
        <taxon>Spiralia</taxon>
        <taxon>Gnathifera</taxon>
        <taxon>Rotifera</taxon>
        <taxon>Eurotatoria</taxon>
        <taxon>Bdelloidea</taxon>
        <taxon>Philodinida</taxon>
        <taxon>Philodinidae</taxon>
        <taxon>Rotaria</taxon>
    </lineage>
</organism>
<evidence type="ECO:0000256" key="1">
    <source>
        <dbReference type="SAM" id="MobiDB-lite"/>
    </source>
</evidence>
<comment type="caution">
    <text evidence="2">The sequence shown here is derived from an EMBL/GenBank/DDBJ whole genome shotgun (WGS) entry which is preliminary data.</text>
</comment>
<accession>A0A819D6Y8</accession>
<dbReference type="EMBL" id="CAJOBF010000524">
    <property type="protein sequence ID" value="CAF3830741.1"/>
    <property type="molecule type" value="Genomic_DNA"/>
</dbReference>
<evidence type="ECO:0000313" key="3">
    <source>
        <dbReference type="Proteomes" id="UP000663842"/>
    </source>
</evidence>
<feature type="region of interest" description="Disordered" evidence="1">
    <location>
        <begin position="1"/>
        <end position="32"/>
    </location>
</feature>